<protein>
    <submittedName>
        <fullName evidence="2">Uncharacterized protein</fullName>
    </submittedName>
</protein>
<accession>A0AAV0PUI7</accession>
<dbReference type="Proteomes" id="UP001154282">
    <property type="component" value="Unassembled WGS sequence"/>
</dbReference>
<gene>
    <name evidence="2" type="ORF">LITE_LOCUS40119</name>
</gene>
<comment type="caution">
    <text evidence="2">The sequence shown here is derived from an EMBL/GenBank/DDBJ whole genome shotgun (WGS) entry which is preliminary data.</text>
</comment>
<dbReference type="EMBL" id="CAMGYJ010000009">
    <property type="protein sequence ID" value="CAI0474625.1"/>
    <property type="molecule type" value="Genomic_DNA"/>
</dbReference>
<evidence type="ECO:0000313" key="3">
    <source>
        <dbReference type="Proteomes" id="UP001154282"/>
    </source>
</evidence>
<feature type="non-terminal residue" evidence="2">
    <location>
        <position position="106"/>
    </location>
</feature>
<evidence type="ECO:0000256" key="1">
    <source>
        <dbReference type="SAM" id="MobiDB-lite"/>
    </source>
</evidence>
<organism evidence="2 3">
    <name type="scientific">Linum tenue</name>
    <dbReference type="NCBI Taxonomy" id="586396"/>
    <lineage>
        <taxon>Eukaryota</taxon>
        <taxon>Viridiplantae</taxon>
        <taxon>Streptophyta</taxon>
        <taxon>Embryophyta</taxon>
        <taxon>Tracheophyta</taxon>
        <taxon>Spermatophyta</taxon>
        <taxon>Magnoliopsida</taxon>
        <taxon>eudicotyledons</taxon>
        <taxon>Gunneridae</taxon>
        <taxon>Pentapetalae</taxon>
        <taxon>rosids</taxon>
        <taxon>fabids</taxon>
        <taxon>Malpighiales</taxon>
        <taxon>Linaceae</taxon>
        <taxon>Linum</taxon>
    </lineage>
</organism>
<reference evidence="2" key="1">
    <citation type="submission" date="2022-08" db="EMBL/GenBank/DDBJ databases">
        <authorList>
            <person name="Gutierrez-Valencia J."/>
        </authorList>
    </citation>
    <scope>NUCLEOTIDE SEQUENCE</scope>
</reference>
<sequence length="106" mass="10919">MLLPSSTTAVLTATSPPSVFDASRVLVGEGLSPRSGLEDRGATPVNTFVAFPSQFQDCSAGQIVVSEVGGMDSFFLLEFAMGGSDNGRGTRAANEPSGSAFDSRRA</sequence>
<name>A0AAV0PUI7_9ROSI</name>
<feature type="region of interest" description="Disordered" evidence="1">
    <location>
        <begin position="84"/>
        <end position="106"/>
    </location>
</feature>
<proteinExistence type="predicted"/>
<evidence type="ECO:0000313" key="2">
    <source>
        <dbReference type="EMBL" id="CAI0474625.1"/>
    </source>
</evidence>
<keyword evidence="3" id="KW-1185">Reference proteome</keyword>
<dbReference type="AlphaFoldDB" id="A0AAV0PUI7"/>